<dbReference type="GO" id="GO:0008610">
    <property type="term" value="P:lipid biosynthetic process"/>
    <property type="evidence" value="ECO:0007669"/>
    <property type="project" value="TreeGrafter"/>
</dbReference>
<feature type="domain" description="Thioesterase" evidence="2">
    <location>
        <begin position="36"/>
        <end position="268"/>
    </location>
</feature>
<evidence type="ECO:0000313" key="3">
    <source>
        <dbReference type="EMBL" id="GGO94078.1"/>
    </source>
</evidence>
<reference evidence="3" key="2">
    <citation type="submission" date="2020-09" db="EMBL/GenBank/DDBJ databases">
        <authorList>
            <person name="Sun Q."/>
            <person name="Zhou Y."/>
        </authorList>
    </citation>
    <scope>NUCLEOTIDE SEQUENCE</scope>
    <source>
        <strain evidence="3">CGMCC 4.7201</strain>
    </source>
</reference>
<evidence type="ECO:0000259" key="2">
    <source>
        <dbReference type="Pfam" id="PF00975"/>
    </source>
</evidence>
<dbReference type="InterPro" id="IPR029058">
    <property type="entry name" value="AB_hydrolase_fold"/>
</dbReference>
<evidence type="ECO:0000313" key="4">
    <source>
        <dbReference type="Proteomes" id="UP000641932"/>
    </source>
</evidence>
<dbReference type="Pfam" id="PF00975">
    <property type="entry name" value="Thioesterase"/>
    <property type="match status" value="1"/>
</dbReference>
<dbReference type="SUPFAM" id="SSF53474">
    <property type="entry name" value="alpha/beta-Hydrolases"/>
    <property type="match status" value="1"/>
</dbReference>
<dbReference type="PANTHER" id="PTHR11487">
    <property type="entry name" value="THIOESTERASE"/>
    <property type="match status" value="1"/>
</dbReference>
<proteinExistence type="inferred from homology"/>
<name>A0A917ZTA0_9ACTN</name>
<dbReference type="Gene3D" id="3.40.50.1820">
    <property type="entry name" value="alpha/beta hydrolase"/>
    <property type="match status" value="1"/>
</dbReference>
<reference evidence="3" key="1">
    <citation type="journal article" date="2014" name="Int. J. Syst. Evol. Microbiol.">
        <title>Complete genome sequence of Corynebacterium casei LMG S-19264T (=DSM 44701T), isolated from a smear-ripened cheese.</title>
        <authorList>
            <consortium name="US DOE Joint Genome Institute (JGI-PGF)"/>
            <person name="Walter F."/>
            <person name="Albersmeier A."/>
            <person name="Kalinowski J."/>
            <person name="Ruckert C."/>
        </authorList>
    </citation>
    <scope>NUCLEOTIDE SEQUENCE</scope>
    <source>
        <strain evidence="3">CGMCC 4.7201</strain>
    </source>
</reference>
<evidence type="ECO:0000256" key="1">
    <source>
        <dbReference type="ARBA" id="ARBA00007169"/>
    </source>
</evidence>
<keyword evidence="4" id="KW-1185">Reference proteome</keyword>
<dbReference type="InterPro" id="IPR012223">
    <property type="entry name" value="TEII"/>
</dbReference>
<sequence length="281" mass="30020">MDGETGRETGHDIDGVPVTDRPCLAAFIPRPDADFRLYCFPPGGTGPEYYQNWAARLGPGVEVYAVHLPGRGSRAGRPSITDPRRLTAALADLLHGEHGEHGAGRRDERPFALFGHSIGALLAFETARALRRQGRRQPILLALSALPAPHVGSFGVSMAARVLSGAAALTDILGPIPEVRLHNPGLLATAYTPLLADLLLVLQHRHRDEAPLAVELALYGGATDPVVSFEQLAAWKDLVTSPASPHLFPGGHQYLSEQAGAVLDQLAKDLYCAHELRSCGP</sequence>
<dbReference type="InterPro" id="IPR001031">
    <property type="entry name" value="Thioesterase"/>
</dbReference>
<dbReference type="EMBL" id="BMMS01000022">
    <property type="protein sequence ID" value="GGO94078.1"/>
    <property type="molecule type" value="Genomic_DNA"/>
</dbReference>
<dbReference type="PANTHER" id="PTHR11487:SF0">
    <property type="entry name" value="S-ACYL FATTY ACID SYNTHASE THIOESTERASE, MEDIUM CHAIN"/>
    <property type="match status" value="1"/>
</dbReference>
<comment type="caution">
    <text evidence="3">The sequence shown here is derived from an EMBL/GenBank/DDBJ whole genome shotgun (WGS) entry which is preliminary data.</text>
</comment>
<accession>A0A917ZTA0</accession>
<dbReference type="RefSeq" id="WP_189133869.1">
    <property type="nucleotide sequence ID" value="NZ_BMMS01000022.1"/>
</dbReference>
<organism evidence="3 4">
    <name type="scientific">Wenjunlia tyrosinilytica</name>
    <dbReference type="NCBI Taxonomy" id="1544741"/>
    <lineage>
        <taxon>Bacteria</taxon>
        <taxon>Bacillati</taxon>
        <taxon>Actinomycetota</taxon>
        <taxon>Actinomycetes</taxon>
        <taxon>Kitasatosporales</taxon>
        <taxon>Streptomycetaceae</taxon>
        <taxon>Wenjunlia</taxon>
    </lineage>
</organism>
<gene>
    <name evidence="3" type="ORF">GCM10012280_48080</name>
</gene>
<dbReference type="Proteomes" id="UP000641932">
    <property type="component" value="Unassembled WGS sequence"/>
</dbReference>
<comment type="similarity">
    <text evidence="1">Belongs to the thioesterase family.</text>
</comment>
<protein>
    <submittedName>
        <fullName evidence="3">Thioesterase</fullName>
    </submittedName>
</protein>
<dbReference type="AlphaFoldDB" id="A0A917ZTA0"/>